<comment type="similarity">
    <text evidence="2">Belongs to the class-II fumarase/aspartase family.</text>
</comment>
<dbReference type="GO" id="GO:0019619">
    <property type="term" value="P:3,4-dihydroxybenzoate catabolic process"/>
    <property type="evidence" value="ECO:0007669"/>
    <property type="project" value="InterPro"/>
</dbReference>
<dbReference type="Gene3D" id="1.10.40.30">
    <property type="entry name" value="Fumarase/aspartase (C-terminal domain)"/>
    <property type="match status" value="1"/>
</dbReference>
<protein>
    <submittedName>
        <fullName evidence="4">3-carboxy-cis,cis-muconate cycloisomerase</fullName>
    </submittedName>
</protein>
<dbReference type="AlphaFoldDB" id="A0A2T0LTZ8"/>
<dbReference type="PANTHER" id="PTHR43172">
    <property type="entry name" value="ADENYLOSUCCINATE LYASE"/>
    <property type="match status" value="1"/>
</dbReference>
<sequence length="445" mass="45769">MSELFDPILAAGPVPAEVADRAWLQAMLDFEAALSGAQADVGLVPREHADAIAAECRAEHYDATEIGGRAPGVGNPAAPLVRALTERVGGEAARHVHRGATSQDVVDTAAMLVARRALGPLLADLDAAADAAAGLAAGHAGTVQAGRTLLQHALPVTFGLAVAGWLTSLDAAADRLRRLRFPAQLGGAAGTLASLGEHGPAVLAALSRRLDLAEPVLPWHTDRTVIADIAGGLAEAAGAVAGVAGSVVLLAETDVAEVREDGPEGSGGSSTLPHKRNPVAAVAALASARQAPGLAANLFAAMAHEHQRAAGSWHAEWRPFTDLWRGTGSAVHWLRTSLDRLRADPARMRANLERSGGLLLAERVTTELAPVAGRLAAHDAVTACSRRAAAGEAPLAELLAADPLVGAHLSADRIDELLDPAGYLGSAGVFVERALAAHRERKERL</sequence>
<dbReference type="EMBL" id="PVNH01000006">
    <property type="protein sequence ID" value="PRX47195.1"/>
    <property type="molecule type" value="Genomic_DNA"/>
</dbReference>
<dbReference type="GO" id="GO:0016853">
    <property type="term" value="F:isomerase activity"/>
    <property type="evidence" value="ECO:0007669"/>
    <property type="project" value="UniProtKB-KW"/>
</dbReference>
<dbReference type="InterPro" id="IPR000362">
    <property type="entry name" value="Fumarate_lyase_fam"/>
</dbReference>
<keyword evidence="4" id="KW-0413">Isomerase</keyword>
<dbReference type="NCBIfam" id="TIGR02426">
    <property type="entry name" value="protocat_pcaB"/>
    <property type="match status" value="1"/>
</dbReference>
<name>A0A2T0LTZ8_9PSEU</name>
<reference evidence="4 5" key="1">
    <citation type="submission" date="2018-03" db="EMBL/GenBank/DDBJ databases">
        <title>Genomic Encyclopedia of Type Strains, Phase III (KMG-III): the genomes of soil and plant-associated and newly described type strains.</title>
        <authorList>
            <person name="Whitman W."/>
        </authorList>
    </citation>
    <scope>NUCLEOTIDE SEQUENCE [LARGE SCALE GENOMIC DNA]</scope>
    <source>
        <strain evidence="4 5">CGMCC 4.7125</strain>
    </source>
</reference>
<keyword evidence="5" id="KW-1185">Reference proteome</keyword>
<feature type="domain" description="Adenylosuccinate lyase C-terminal" evidence="3">
    <location>
        <begin position="356"/>
        <end position="435"/>
    </location>
</feature>
<dbReference type="PRINTS" id="PR00145">
    <property type="entry name" value="ARGSUCLYASE"/>
</dbReference>
<comment type="caution">
    <text evidence="4">The sequence shown here is derived from an EMBL/GenBank/DDBJ whole genome shotgun (WGS) entry which is preliminary data.</text>
</comment>
<dbReference type="Proteomes" id="UP000238362">
    <property type="component" value="Unassembled WGS sequence"/>
</dbReference>
<dbReference type="PANTHER" id="PTHR43172:SF2">
    <property type="entry name" value="ADENYLOSUCCINATE LYASE C-TERMINAL DOMAIN-CONTAINING PROTEIN"/>
    <property type="match status" value="1"/>
</dbReference>
<dbReference type="Pfam" id="PF10397">
    <property type="entry name" value="ADSL_C"/>
    <property type="match status" value="1"/>
</dbReference>
<dbReference type="PRINTS" id="PR00149">
    <property type="entry name" value="FUMRATELYASE"/>
</dbReference>
<dbReference type="InterPro" id="IPR008948">
    <property type="entry name" value="L-Aspartase-like"/>
</dbReference>
<dbReference type="RefSeq" id="WP_106179719.1">
    <property type="nucleotide sequence ID" value="NZ_PVNH01000006.1"/>
</dbReference>
<accession>A0A2T0LTZ8</accession>
<keyword evidence="1" id="KW-0456">Lyase</keyword>
<dbReference type="InterPro" id="IPR022761">
    <property type="entry name" value="Fumarate_lyase_N"/>
</dbReference>
<dbReference type="GO" id="GO:0016829">
    <property type="term" value="F:lyase activity"/>
    <property type="evidence" value="ECO:0007669"/>
    <property type="project" value="UniProtKB-KW"/>
</dbReference>
<dbReference type="SMART" id="SM00998">
    <property type="entry name" value="ADSL_C"/>
    <property type="match status" value="1"/>
</dbReference>
<gene>
    <name evidence="4" type="ORF">B0I33_106296</name>
</gene>
<evidence type="ECO:0000313" key="5">
    <source>
        <dbReference type="Proteomes" id="UP000238362"/>
    </source>
</evidence>
<organism evidence="4 5">
    <name type="scientific">Prauserella shujinwangii</name>
    <dbReference type="NCBI Taxonomy" id="1453103"/>
    <lineage>
        <taxon>Bacteria</taxon>
        <taxon>Bacillati</taxon>
        <taxon>Actinomycetota</taxon>
        <taxon>Actinomycetes</taxon>
        <taxon>Pseudonocardiales</taxon>
        <taxon>Pseudonocardiaceae</taxon>
        <taxon>Prauserella</taxon>
    </lineage>
</organism>
<evidence type="ECO:0000256" key="2">
    <source>
        <dbReference type="ARBA" id="ARBA00034772"/>
    </source>
</evidence>
<evidence type="ECO:0000256" key="1">
    <source>
        <dbReference type="ARBA" id="ARBA00023239"/>
    </source>
</evidence>
<evidence type="ECO:0000259" key="3">
    <source>
        <dbReference type="SMART" id="SM00998"/>
    </source>
</evidence>
<dbReference type="Pfam" id="PF00206">
    <property type="entry name" value="Lyase_1"/>
    <property type="match status" value="1"/>
</dbReference>
<evidence type="ECO:0000313" key="4">
    <source>
        <dbReference type="EMBL" id="PRX47195.1"/>
    </source>
</evidence>
<dbReference type="InterPro" id="IPR019468">
    <property type="entry name" value="AdenyloSucc_lyase_C"/>
</dbReference>
<dbReference type="SUPFAM" id="SSF48557">
    <property type="entry name" value="L-aspartase-like"/>
    <property type="match status" value="1"/>
</dbReference>
<dbReference type="InterPro" id="IPR012789">
    <property type="entry name" value="Protocat_PcaB-like"/>
</dbReference>
<dbReference type="OrthoDB" id="9768878at2"/>
<proteinExistence type="inferred from homology"/>
<dbReference type="Gene3D" id="1.20.200.10">
    <property type="entry name" value="Fumarase/aspartase (Central domain)"/>
    <property type="match status" value="1"/>
</dbReference>